<keyword evidence="2" id="KW-0472">Membrane</keyword>
<dbReference type="eggNOG" id="ENOG502SXC3">
    <property type="taxonomic scope" value="Eukaryota"/>
</dbReference>
<feature type="transmembrane region" description="Helical" evidence="2">
    <location>
        <begin position="207"/>
        <end position="232"/>
    </location>
</feature>
<dbReference type="RefSeq" id="XP_001228869.1">
    <property type="nucleotide sequence ID" value="XM_001228868.1"/>
</dbReference>
<dbReference type="OrthoDB" id="4866377at2759"/>
<evidence type="ECO:0000256" key="3">
    <source>
        <dbReference type="SAM" id="SignalP"/>
    </source>
</evidence>
<evidence type="ECO:0000256" key="2">
    <source>
        <dbReference type="SAM" id="Phobius"/>
    </source>
</evidence>
<evidence type="ECO:0000313" key="5">
    <source>
        <dbReference type="Proteomes" id="UP000001056"/>
    </source>
</evidence>
<dbReference type="InParanoid" id="Q2HBQ1"/>
<dbReference type="VEuPathDB" id="FungiDB:CHGG_02353"/>
<keyword evidence="2" id="KW-0812">Transmembrane</keyword>
<feature type="signal peptide" evidence="3">
    <location>
        <begin position="1"/>
        <end position="24"/>
    </location>
</feature>
<keyword evidence="2" id="KW-1133">Transmembrane helix</keyword>
<feature type="region of interest" description="Disordered" evidence="1">
    <location>
        <begin position="241"/>
        <end position="370"/>
    </location>
</feature>
<keyword evidence="3" id="KW-0732">Signal</keyword>
<dbReference type="AlphaFoldDB" id="Q2HBQ1"/>
<dbReference type="GeneID" id="4389054"/>
<feature type="compositionally biased region" description="Basic and acidic residues" evidence="1">
    <location>
        <begin position="292"/>
        <end position="304"/>
    </location>
</feature>
<name>Q2HBQ1_CHAGB</name>
<dbReference type="STRING" id="306901.Q2HBQ1"/>
<accession>Q2HBQ1</accession>
<feature type="region of interest" description="Disordered" evidence="1">
    <location>
        <begin position="130"/>
        <end position="149"/>
    </location>
</feature>
<feature type="chain" id="PRO_5004208736" description="Extracellular membrane protein CFEM domain-containing protein" evidence="3">
    <location>
        <begin position="25"/>
        <end position="370"/>
    </location>
</feature>
<protein>
    <recommendedName>
        <fullName evidence="6">Extracellular membrane protein CFEM domain-containing protein</fullName>
    </recommendedName>
</protein>
<keyword evidence="5" id="KW-1185">Reference proteome</keyword>
<gene>
    <name evidence="4" type="ORF">CHGG_02353</name>
</gene>
<reference evidence="5" key="1">
    <citation type="journal article" date="2015" name="Genome Announc.">
        <title>Draft genome sequence of the cellulolytic fungus Chaetomium globosum.</title>
        <authorList>
            <person name="Cuomo C.A."/>
            <person name="Untereiner W.A."/>
            <person name="Ma L.-J."/>
            <person name="Grabherr M."/>
            <person name="Birren B.W."/>
        </authorList>
    </citation>
    <scope>NUCLEOTIDE SEQUENCE [LARGE SCALE GENOMIC DNA]</scope>
    <source>
        <strain evidence="5">ATCC 6205 / CBS 148.51 / DSM 1962 / NBRC 6347 / NRRL 1970</strain>
    </source>
</reference>
<dbReference type="HOGENOM" id="CLU_809374_0_0_1"/>
<sequence>MASRAGLLSRLLCLLLLYPQALLAVGTGTVSKFGDDWPHDCVQYCLGRWPNVYDNMGSALQCGKPFYNECYCATAAASASLATSFLASCASTSCAGGDVTLDLSAMQSIYASYCMENGFTQPGATAWYSPAAETGAPAPGNTGETDSAPLTTTRVSVVTQMTAPDSGGSSSTQSWVTVDATSTVWVNAAGSSVPAPSSDNNQTTLKLGLGLGLGLGIPLALAIAGLTVWLYIRNRRPPNPNDQPLPPSLAADIEPAGPSPSPLPRKPVAAAAAATTNPAPPPLSSTPATATRELEGGRGIHRELGGTGVHPFPDVGPSPPVLVPGQHELHGVGRQPELPGLSGSPPPQYYYYQGAAGPGIQGGRERWEMP</sequence>
<evidence type="ECO:0000313" key="4">
    <source>
        <dbReference type="EMBL" id="EAQ90418.1"/>
    </source>
</evidence>
<evidence type="ECO:0008006" key="6">
    <source>
        <dbReference type="Google" id="ProtNLM"/>
    </source>
</evidence>
<dbReference type="Proteomes" id="UP000001056">
    <property type="component" value="Unassembled WGS sequence"/>
</dbReference>
<evidence type="ECO:0000256" key="1">
    <source>
        <dbReference type="SAM" id="MobiDB-lite"/>
    </source>
</evidence>
<dbReference type="EMBL" id="CH408030">
    <property type="protein sequence ID" value="EAQ90418.1"/>
    <property type="molecule type" value="Genomic_DNA"/>
</dbReference>
<organism evidence="4 5">
    <name type="scientific">Chaetomium globosum (strain ATCC 6205 / CBS 148.51 / DSM 1962 / NBRC 6347 / NRRL 1970)</name>
    <name type="common">Soil fungus</name>
    <dbReference type="NCBI Taxonomy" id="306901"/>
    <lineage>
        <taxon>Eukaryota</taxon>
        <taxon>Fungi</taxon>
        <taxon>Dikarya</taxon>
        <taxon>Ascomycota</taxon>
        <taxon>Pezizomycotina</taxon>
        <taxon>Sordariomycetes</taxon>
        <taxon>Sordariomycetidae</taxon>
        <taxon>Sordariales</taxon>
        <taxon>Chaetomiaceae</taxon>
        <taxon>Chaetomium</taxon>
    </lineage>
</organism>
<proteinExistence type="predicted"/>
<dbReference type="OMA" id="GRAMGCD"/>
<feature type="compositionally biased region" description="Low complexity" evidence="1">
    <location>
        <begin position="335"/>
        <end position="355"/>
    </location>
</feature>